<evidence type="ECO:0000259" key="2">
    <source>
        <dbReference type="Pfam" id="PF20249"/>
    </source>
</evidence>
<sequence length="1156" mass="126605">MTESAIATREKVIGNAINATAGAPPLCVSANCQACRRADLQLLIVTPSVAPLEHANTLQRAGYQWQAALDPGFAEIKREATVPVARLARSGYLMLYFVQSQRWDIWQVMGNGLTRKIMHQVSVKQYAALVTGFLTAAAPKTCSRGAANLEAPLISINGAKDVQSVWLAFTPRLWSPPVLQRYADNPMVDLPGPDGKAVRKEKLRTLRGREIYPAKWIKQGEFQQSGCLPLNAANLEQHVADFVKEGGAAFVKGFEFALKPLDKERFGQAAAMDKAVRATEKLDHPTLYVNKSLLVMLPDDVGVIEQLNHLRLCALESQKAWAAGGPHSDGTGFDPLRSWKLRSALHVEMIESWVVATRLADQKTLQEAGGYRHHHIISDAEFEQIRAREQASGKAYYPLGTKITRNDSKPGTYRVTPPPAQIEQKLESVAEQNARSRIERYRGKLRTEELEQFRQEFRAGMARWETYVARLDGDHVRWLTSGSLALTLRHDFDQNLSLTAVSSAYGSVVQQVFEYLDRLGAVEKAWGGGAISVSSSRELARAYGKDTEAPVTWLEQAMLEPWDLYEAILSDPGKRKDVSEKINGLVNQLPEAIKEVLQAQRKLHEAHVHSLLQVQEQAVHLQATLLDPKQATRLGASVANVTQVQRVITIQVRTAAIMEMMMDPATERYVTISVKLPIGEALDAMVLGVRPASLGMTMETKVGTDRTTRHQSRDALRKLAKHQARGLQLPEYFPVVVTERKLAELKAHAGRQQEQLVEVVGDGQLGHLSERFQLPKSTALKLLGEQASLAKAGRQALWSRQGKITLVLASVQMAALTAALNKLDQEEGDAYVDTLMSVMGSTAGLLEGAFGISAAAVEIRSAGNKLVLSSSLMAASVLRLLSGMAGAAASGFDMVAAYAKYSSRNARGERLAAKPYLYGAGFFTASAIAASGSFTIAFANATVSRFVISRAIVVGLGGATSATMVAATASGIGILLGIAGFAFALYAESLEDDLNEIFLKRCYWGKSERTETRFAAAEEPLDKGNLEEMLTWSERGLAAEVKGFQSLSVGVKASLTWSKNYFSDNVLQARIEVVHEGQAPRVAYTLQLLPENLGRTAEESALMVLDADSRRYVFDIKVPLDAKTWNAAQSAHLTYRLYEQVPRAPFAQDAFELKRV</sequence>
<comment type="caution">
    <text evidence="3">The sequence shown here is derived from an EMBL/GenBank/DDBJ whole genome shotgun (WGS) entry which is preliminary data.</text>
</comment>
<protein>
    <submittedName>
        <fullName evidence="3">T6SS effector BTH_I2691 family protein</fullName>
    </submittedName>
</protein>
<dbReference type="CDD" id="cd20707">
    <property type="entry name" value="MIX_III"/>
    <property type="match status" value="1"/>
</dbReference>
<dbReference type="InterPro" id="IPR046864">
    <property type="entry name" value="VasX_N"/>
</dbReference>
<dbReference type="EMBL" id="JAVRAA010000008">
    <property type="protein sequence ID" value="MDT0338426.1"/>
    <property type="molecule type" value="Genomic_DNA"/>
</dbReference>
<dbReference type="RefSeq" id="WP_310835855.1">
    <property type="nucleotide sequence ID" value="NZ_JAVLSM010000002.1"/>
</dbReference>
<feature type="transmembrane region" description="Helical" evidence="1">
    <location>
        <begin position="959"/>
        <end position="986"/>
    </location>
</feature>
<feature type="domain" description="Toxin VasX N-terminal region" evidence="2">
    <location>
        <begin position="32"/>
        <end position="185"/>
    </location>
</feature>
<feature type="transmembrane region" description="Helical" evidence="1">
    <location>
        <begin position="916"/>
        <end position="939"/>
    </location>
</feature>
<proteinExistence type="predicted"/>
<accession>A0AAE4G9Q9</accession>
<evidence type="ECO:0000256" key="1">
    <source>
        <dbReference type="SAM" id="Phobius"/>
    </source>
</evidence>
<gene>
    <name evidence="3" type="ORF">RJN63_16425</name>
</gene>
<dbReference type="AlphaFoldDB" id="A0AAE4G9Q9"/>
<evidence type="ECO:0000313" key="3">
    <source>
        <dbReference type="EMBL" id="MDT0338426.1"/>
    </source>
</evidence>
<keyword evidence="1" id="KW-1133">Transmembrane helix</keyword>
<organism evidence="3">
    <name type="scientific">Herbaspirillum huttiense subsp. nephrolepidis</name>
    <dbReference type="NCBI Taxonomy" id="3075126"/>
    <lineage>
        <taxon>Bacteria</taxon>
        <taxon>Pseudomonadati</taxon>
        <taxon>Pseudomonadota</taxon>
        <taxon>Betaproteobacteria</taxon>
        <taxon>Burkholderiales</taxon>
        <taxon>Oxalobacteraceae</taxon>
        <taxon>Herbaspirillum</taxon>
    </lineage>
</organism>
<keyword evidence="1" id="KW-0812">Transmembrane</keyword>
<reference evidence="3" key="1">
    <citation type="submission" date="2023-02" db="EMBL/GenBank/DDBJ databases">
        <title>Description of Herbaspirillum huttiense subsp. nephrolepsisexaltata and Herbaspirillum huttiense subsp. lycopersicon.</title>
        <authorList>
            <person name="Poudel M."/>
            <person name="Sharma A."/>
            <person name="Goss E."/>
            <person name="Tapia J.H."/>
            <person name="Harmon C.M."/>
            <person name="Jones J.B."/>
        </authorList>
    </citation>
    <scope>NUCLEOTIDE SEQUENCE</scope>
    <source>
        <strain evidence="3">NC40101</strain>
    </source>
</reference>
<keyword evidence="1" id="KW-0472">Membrane</keyword>
<dbReference type="InterPro" id="IPR048126">
    <property type="entry name" value="Toxin_VasX"/>
</dbReference>
<dbReference type="Pfam" id="PF20249">
    <property type="entry name" value="VasX_N"/>
    <property type="match status" value="1"/>
</dbReference>
<dbReference type="NCBIfam" id="NF041559">
    <property type="entry name" value="BTH_I2691_fam"/>
    <property type="match status" value="1"/>
</dbReference>
<name>A0AAE4G9Q9_9BURK</name>